<reference evidence="2" key="1">
    <citation type="submission" date="2022-11" db="UniProtKB">
        <authorList>
            <consortium name="WormBaseParasite"/>
        </authorList>
    </citation>
    <scope>IDENTIFICATION</scope>
</reference>
<organism evidence="1 2">
    <name type="scientific">Meloidogyne javanica</name>
    <name type="common">Root-knot nematode worm</name>
    <dbReference type="NCBI Taxonomy" id="6303"/>
    <lineage>
        <taxon>Eukaryota</taxon>
        <taxon>Metazoa</taxon>
        <taxon>Ecdysozoa</taxon>
        <taxon>Nematoda</taxon>
        <taxon>Chromadorea</taxon>
        <taxon>Rhabditida</taxon>
        <taxon>Tylenchina</taxon>
        <taxon>Tylenchomorpha</taxon>
        <taxon>Tylenchoidea</taxon>
        <taxon>Meloidogynidae</taxon>
        <taxon>Meloidogyninae</taxon>
        <taxon>Meloidogyne</taxon>
        <taxon>Meloidogyne incognita group</taxon>
    </lineage>
</organism>
<name>A0A915MHH8_MELJA</name>
<evidence type="ECO:0000313" key="1">
    <source>
        <dbReference type="Proteomes" id="UP000887561"/>
    </source>
</evidence>
<dbReference type="Proteomes" id="UP000887561">
    <property type="component" value="Unplaced"/>
</dbReference>
<sequence>MDKHEESLKNLCNTNSRIKYVIKSVNRLENGKEILKDILKNLDKSEKGRVLKEQFNIYKGVRLSVALDRFGKRITVVNTVFDQQFVLQFLRVLQFCATIKHAYIKDTDKTVRQTLMSYCKFIVLPKAREVLNSVGIEYSFGKFSIKIDNDNEGKKDPMKIEEWLVEEKSVEKWSPKLETIQEEN</sequence>
<accession>A0A915MHH8</accession>
<dbReference type="AlphaFoldDB" id="A0A915MHH8"/>
<proteinExistence type="predicted"/>
<dbReference type="WBParaSite" id="scaffold36224_cov215.g23096">
    <property type="protein sequence ID" value="scaffold36224_cov215.g23096"/>
    <property type="gene ID" value="scaffold36224_cov215.g23096"/>
</dbReference>
<keyword evidence="1" id="KW-1185">Reference proteome</keyword>
<evidence type="ECO:0000313" key="2">
    <source>
        <dbReference type="WBParaSite" id="scaffold36224_cov215.g23096"/>
    </source>
</evidence>
<protein>
    <submittedName>
        <fullName evidence="2">Uncharacterized protein</fullName>
    </submittedName>
</protein>